<dbReference type="AlphaFoldDB" id="A0A2A2K1S2"/>
<accession>A0A2A2K1S2</accession>
<dbReference type="Proteomes" id="UP000218231">
    <property type="component" value="Unassembled WGS sequence"/>
</dbReference>
<reference evidence="1 2" key="1">
    <citation type="journal article" date="2017" name="Curr. Biol.">
        <title>Genome architecture and evolution of a unichromosomal asexual nematode.</title>
        <authorList>
            <person name="Fradin H."/>
            <person name="Zegar C."/>
            <person name="Gutwein M."/>
            <person name="Lucas J."/>
            <person name="Kovtun M."/>
            <person name="Corcoran D."/>
            <person name="Baugh L.R."/>
            <person name="Kiontke K."/>
            <person name="Gunsalus K."/>
            <person name="Fitch D.H."/>
            <person name="Piano F."/>
        </authorList>
    </citation>
    <scope>NUCLEOTIDE SEQUENCE [LARGE SCALE GENOMIC DNA]</scope>
    <source>
        <strain evidence="1">PF1309</strain>
    </source>
</reference>
<proteinExistence type="predicted"/>
<name>A0A2A2K1S2_9BILA</name>
<protein>
    <submittedName>
        <fullName evidence="1">Uncharacterized protein</fullName>
    </submittedName>
</protein>
<dbReference type="EMBL" id="LIAE01009882">
    <property type="protein sequence ID" value="PAV67822.1"/>
    <property type="molecule type" value="Genomic_DNA"/>
</dbReference>
<keyword evidence="2" id="KW-1185">Reference proteome</keyword>
<sequence>MRSRNHHHRRVKQELGMRASAVGVSAALHERWGHLLRWLRHGAACLAHRALITDGIEHSLIEIVDLGASEDGGRSCPPLGESGHPTRLPQRPTFASWLNPRSVRVPNHVEASGQTRAPGACAAPSERLDDRHVGDPTPFAHRLEAVALAARPQRVNQRRHQLRSTGTERMAQCYRATVDVQLPRICSDVLQPRQGHGGERFVDFVEVDVVDRQAGLLQRLVGREERLLEHDDRIASRDGQIDDPGERRQSMRLQRTLVDDQDRAGTVADLAGIRRRNHAALVEQLDRSDTLERGVGPDTFVAQMRFAIDHDGHDFVTKGTGLRRCRGTPMALQRVAVEHLPVEAVFRCDHLRTAELAELGDPKPRGDTLAYGPDAQALLLVQGHVGEHRHAAHAFGPSGDDDVLGTGHDRLRSELNGLLRGSALTIDRDRWDAVRQLGSEDHVSTERERLFACLGDATHDDVLDRRGVDAGAIEEAIENRGAQIGRMHTGEATIAAAAGSADGFNDIGIDHGQAP</sequence>
<evidence type="ECO:0000313" key="1">
    <source>
        <dbReference type="EMBL" id="PAV67822.1"/>
    </source>
</evidence>
<comment type="caution">
    <text evidence="1">The sequence shown here is derived from an EMBL/GenBank/DDBJ whole genome shotgun (WGS) entry which is preliminary data.</text>
</comment>
<organism evidence="1 2">
    <name type="scientific">Diploscapter pachys</name>
    <dbReference type="NCBI Taxonomy" id="2018661"/>
    <lineage>
        <taxon>Eukaryota</taxon>
        <taxon>Metazoa</taxon>
        <taxon>Ecdysozoa</taxon>
        <taxon>Nematoda</taxon>
        <taxon>Chromadorea</taxon>
        <taxon>Rhabditida</taxon>
        <taxon>Rhabditina</taxon>
        <taxon>Rhabditomorpha</taxon>
        <taxon>Rhabditoidea</taxon>
        <taxon>Rhabditidae</taxon>
        <taxon>Diploscapter</taxon>
    </lineage>
</organism>
<gene>
    <name evidence="1" type="ORF">WR25_02692</name>
</gene>
<evidence type="ECO:0000313" key="2">
    <source>
        <dbReference type="Proteomes" id="UP000218231"/>
    </source>
</evidence>